<evidence type="ECO:0000256" key="4">
    <source>
        <dbReference type="ARBA" id="ARBA00022617"/>
    </source>
</evidence>
<dbReference type="InterPro" id="IPR006638">
    <property type="entry name" value="Elp3/MiaA/NifB-like_rSAM"/>
</dbReference>
<comment type="subcellular location">
    <subcellularLocation>
        <location evidence="10">Cytoplasm</location>
    </subcellularLocation>
</comment>
<sequence length="395" mass="43827">MIARPPEPEGPGGVYIHIPFCSRRCTYCDFATVAGRDDAMEPYLAALHREIAELQHGAPQVIDTIFFGGGTPSRLTGSQIYDLVQAVRNRFDVLPGAEITLESNPEDLSAEAVARIRDAGVGRLTIGVQSLDPKVLREVGRGHDGDRALKAVEDARAANIGQVAVDLIAGLPGEDPGGWTATLRRLAVLRPDHFSVYLLETDKDTPLTRAMQAGRTARPEDDDLADAWEETTDYLESVGYRQYEISNFARTVPGERDRVSRHNLKYWQDLPYAGFGLGAHAYHQGERRGNRRDLDGYISDLAAGRDPVAELDRWDPVRRLEETLFMGLRLREGVDATRIGARYGLDLQESYRTVWENAEQQGLLVRSGDRIRLTRTGRLQSNAVFGALLGHLPLE</sequence>
<comment type="similarity">
    <text evidence="2">Belongs to the anaerobic coproporphyrinogen-III oxidase family. HemW subfamily.</text>
</comment>
<protein>
    <recommendedName>
        <fullName evidence="3 10">Heme chaperone HemW</fullName>
    </recommendedName>
</protein>
<gene>
    <name evidence="12" type="primary">hemW</name>
    <name evidence="12" type="ORF">IFK94_01410</name>
</gene>
<name>A0A8J6XQQ2_9BACT</name>
<dbReference type="PANTHER" id="PTHR13932:SF5">
    <property type="entry name" value="RADICAL S-ADENOSYL METHIONINE DOMAIN-CONTAINING PROTEIN 1, MITOCHONDRIAL"/>
    <property type="match status" value="1"/>
</dbReference>
<dbReference type="InterPro" id="IPR013785">
    <property type="entry name" value="Aldolase_TIM"/>
</dbReference>
<dbReference type="PROSITE" id="PS51918">
    <property type="entry name" value="RADICAL_SAM"/>
    <property type="match status" value="1"/>
</dbReference>
<evidence type="ECO:0000256" key="8">
    <source>
        <dbReference type="ARBA" id="ARBA00023014"/>
    </source>
</evidence>
<keyword evidence="10" id="KW-0004">4Fe-4S</keyword>
<comment type="cofactor">
    <cofactor evidence="1">
        <name>[4Fe-4S] cluster</name>
        <dbReference type="ChEBI" id="CHEBI:49883"/>
    </cofactor>
</comment>
<evidence type="ECO:0000256" key="1">
    <source>
        <dbReference type="ARBA" id="ARBA00001966"/>
    </source>
</evidence>
<dbReference type="SFLD" id="SFLDF00288">
    <property type="entry name" value="HemN-like__clustered_with_nucl"/>
    <property type="match status" value="1"/>
</dbReference>
<proteinExistence type="inferred from homology"/>
<evidence type="ECO:0000259" key="11">
    <source>
        <dbReference type="PROSITE" id="PS51918"/>
    </source>
</evidence>
<dbReference type="InterPro" id="IPR004559">
    <property type="entry name" value="HemW-like"/>
</dbReference>
<keyword evidence="9 10" id="KW-0143">Chaperone</keyword>
<feature type="domain" description="Radical SAM core" evidence="11">
    <location>
        <begin position="6"/>
        <end position="241"/>
    </location>
</feature>
<dbReference type="SFLD" id="SFLDF00562">
    <property type="entry name" value="HemN-like__clustered_with_heat"/>
    <property type="match status" value="1"/>
</dbReference>
<dbReference type="NCBIfam" id="TIGR00539">
    <property type="entry name" value="hemN_rel"/>
    <property type="match status" value="1"/>
</dbReference>
<dbReference type="GO" id="GO:0004109">
    <property type="term" value="F:coproporphyrinogen oxidase activity"/>
    <property type="evidence" value="ECO:0007669"/>
    <property type="project" value="InterPro"/>
</dbReference>
<evidence type="ECO:0000256" key="7">
    <source>
        <dbReference type="ARBA" id="ARBA00023004"/>
    </source>
</evidence>
<keyword evidence="5 10" id="KW-0949">S-adenosyl-L-methionine</keyword>
<comment type="caution">
    <text evidence="12">The sequence shown here is derived from an EMBL/GenBank/DDBJ whole genome shotgun (WGS) entry which is preliminary data.</text>
</comment>
<evidence type="ECO:0000313" key="13">
    <source>
        <dbReference type="Proteomes" id="UP000648239"/>
    </source>
</evidence>
<dbReference type="SFLD" id="SFLDS00029">
    <property type="entry name" value="Radical_SAM"/>
    <property type="match status" value="1"/>
</dbReference>
<dbReference type="InterPro" id="IPR010723">
    <property type="entry name" value="HemN_C"/>
</dbReference>
<evidence type="ECO:0000256" key="3">
    <source>
        <dbReference type="ARBA" id="ARBA00017228"/>
    </source>
</evidence>
<dbReference type="EMBL" id="JACXWD010000002">
    <property type="protein sequence ID" value="MBD3866757.1"/>
    <property type="molecule type" value="Genomic_DNA"/>
</dbReference>
<evidence type="ECO:0000256" key="2">
    <source>
        <dbReference type="ARBA" id="ARBA00006100"/>
    </source>
</evidence>
<dbReference type="Proteomes" id="UP000648239">
    <property type="component" value="Unassembled WGS sequence"/>
</dbReference>
<accession>A0A8J6XQQ2</accession>
<dbReference type="Pfam" id="PF04055">
    <property type="entry name" value="Radical_SAM"/>
    <property type="match status" value="1"/>
</dbReference>
<dbReference type="GO" id="GO:0046872">
    <property type="term" value="F:metal ion binding"/>
    <property type="evidence" value="ECO:0007669"/>
    <property type="project" value="UniProtKB-UniRule"/>
</dbReference>
<organism evidence="12 13">
    <name type="scientific">Candidatus Polarisedimenticola svalbardensis</name>
    <dbReference type="NCBI Taxonomy" id="2886004"/>
    <lineage>
        <taxon>Bacteria</taxon>
        <taxon>Pseudomonadati</taxon>
        <taxon>Acidobacteriota</taxon>
        <taxon>Candidatus Polarisedimenticolia</taxon>
        <taxon>Candidatus Polarisedimenticolales</taxon>
        <taxon>Candidatus Polarisedimenticolaceae</taxon>
        <taxon>Candidatus Polarisedimenticola</taxon>
    </lineage>
</organism>
<dbReference type="PANTHER" id="PTHR13932">
    <property type="entry name" value="COPROPORPHYRINIGEN III OXIDASE"/>
    <property type="match status" value="1"/>
</dbReference>
<reference evidence="12 13" key="1">
    <citation type="submission" date="2020-08" db="EMBL/GenBank/DDBJ databases">
        <title>Acidobacteriota in marine sediments use diverse sulfur dissimilation pathways.</title>
        <authorList>
            <person name="Wasmund K."/>
        </authorList>
    </citation>
    <scope>NUCLEOTIDE SEQUENCE [LARGE SCALE GENOMIC DNA]</scope>
    <source>
        <strain evidence="12">MAG AM4</strain>
    </source>
</reference>
<dbReference type="GO" id="GO:0005737">
    <property type="term" value="C:cytoplasm"/>
    <property type="evidence" value="ECO:0007669"/>
    <property type="project" value="UniProtKB-SubCell"/>
</dbReference>
<dbReference type="SUPFAM" id="SSF102114">
    <property type="entry name" value="Radical SAM enzymes"/>
    <property type="match status" value="1"/>
</dbReference>
<dbReference type="SMART" id="SM00729">
    <property type="entry name" value="Elp3"/>
    <property type="match status" value="1"/>
</dbReference>
<dbReference type="Pfam" id="PF06969">
    <property type="entry name" value="HemN_C"/>
    <property type="match status" value="1"/>
</dbReference>
<evidence type="ECO:0000256" key="6">
    <source>
        <dbReference type="ARBA" id="ARBA00022723"/>
    </source>
</evidence>
<dbReference type="SFLD" id="SFLDG01082">
    <property type="entry name" value="B12-binding_domain_containing"/>
    <property type="match status" value="1"/>
</dbReference>
<keyword evidence="6 10" id="KW-0479">Metal-binding</keyword>
<dbReference type="GO" id="GO:0006779">
    <property type="term" value="P:porphyrin-containing compound biosynthetic process"/>
    <property type="evidence" value="ECO:0007669"/>
    <property type="project" value="InterPro"/>
</dbReference>
<dbReference type="InterPro" id="IPR007197">
    <property type="entry name" value="rSAM"/>
</dbReference>
<comment type="function">
    <text evidence="10">Probably acts as a heme chaperone, transferring heme to an unknown acceptor. Binds one molecule of heme per monomer, possibly covalently. Binds 1 [4Fe-4S] cluster. The cluster is coordinated with 3 cysteines and an exchangeable S-adenosyl-L-methionine.</text>
</comment>
<evidence type="ECO:0000256" key="9">
    <source>
        <dbReference type="ARBA" id="ARBA00023186"/>
    </source>
</evidence>
<keyword evidence="7 10" id="KW-0408">Iron</keyword>
<evidence type="ECO:0000313" key="12">
    <source>
        <dbReference type="EMBL" id="MBD3866757.1"/>
    </source>
</evidence>
<dbReference type="GO" id="GO:0051539">
    <property type="term" value="F:4 iron, 4 sulfur cluster binding"/>
    <property type="evidence" value="ECO:0007669"/>
    <property type="project" value="UniProtKB-UniRule"/>
</dbReference>
<keyword evidence="8 10" id="KW-0411">Iron-sulfur</keyword>
<keyword evidence="10" id="KW-0963">Cytoplasm</keyword>
<dbReference type="InterPro" id="IPR034505">
    <property type="entry name" value="Coproporphyrinogen-III_oxidase"/>
</dbReference>
<keyword evidence="4 10" id="KW-0349">Heme</keyword>
<evidence type="ECO:0000256" key="10">
    <source>
        <dbReference type="RuleBase" id="RU364116"/>
    </source>
</evidence>
<dbReference type="SFLD" id="SFLDG01065">
    <property type="entry name" value="anaerobic_coproporphyrinogen-I"/>
    <property type="match status" value="1"/>
</dbReference>
<dbReference type="Gene3D" id="3.20.20.70">
    <property type="entry name" value="Aldolase class I"/>
    <property type="match status" value="1"/>
</dbReference>
<dbReference type="InterPro" id="IPR058240">
    <property type="entry name" value="rSAM_sf"/>
</dbReference>
<evidence type="ECO:0000256" key="5">
    <source>
        <dbReference type="ARBA" id="ARBA00022691"/>
    </source>
</evidence>
<dbReference type="CDD" id="cd01335">
    <property type="entry name" value="Radical_SAM"/>
    <property type="match status" value="1"/>
</dbReference>
<dbReference type="AlphaFoldDB" id="A0A8J6XQQ2"/>